<dbReference type="STRING" id="1296565.SAMN05660657_02442"/>
<evidence type="ECO:0000256" key="7">
    <source>
        <dbReference type="ARBA" id="ARBA00023136"/>
    </source>
</evidence>
<evidence type="ECO:0000256" key="10">
    <source>
        <dbReference type="SAM" id="MobiDB-lite"/>
    </source>
</evidence>
<dbReference type="EMBL" id="FPBA01000007">
    <property type="protein sequence ID" value="SFT69262.1"/>
    <property type="molecule type" value="Genomic_DNA"/>
</dbReference>
<dbReference type="InterPro" id="IPR027417">
    <property type="entry name" value="P-loop_NTPase"/>
</dbReference>
<protein>
    <submittedName>
        <fullName evidence="12">ABC-2 type transport system ATP-binding protein</fullName>
    </submittedName>
</protein>
<evidence type="ECO:0000256" key="3">
    <source>
        <dbReference type="ARBA" id="ARBA00022475"/>
    </source>
</evidence>
<keyword evidence="7" id="KW-0472">Membrane</keyword>
<evidence type="ECO:0000256" key="8">
    <source>
        <dbReference type="ARBA" id="ARBA00023251"/>
    </source>
</evidence>
<keyword evidence="3" id="KW-1003">Cell membrane</keyword>
<accession>A0A1I7A2X6</accession>
<keyword evidence="13" id="KW-1185">Reference proteome</keyword>
<keyword evidence="8" id="KW-0046">Antibiotic resistance</keyword>
<dbReference type="GO" id="GO:0005886">
    <property type="term" value="C:plasma membrane"/>
    <property type="evidence" value="ECO:0007669"/>
    <property type="project" value="UniProtKB-SubCell"/>
</dbReference>
<gene>
    <name evidence="12" type="ORF">SAMN05660657_02442</name>
</gene>
<keyword evidence="4" id="KW-0547">Nucleotide-binding</keyword>
<dbReference type="FunFam" id="3.40.50.300:FF:000589">
    <property type="entry name" value="ABC transporter, ATP-binding subunit"/>
    <property type="match status" value="1"/>
</dbReference>
<dbReference type="GO" id="GO:0005524">
    <property type="term" value="F:ATP binding"/>
    <property type="evidence" value="ECO:0007669"/>
    <property type="project" value="UniProtKB-KW"/>
</dbReference>
<evidence type="ECO:0000259" key="11">
    <source>
        <dbReference type="PROSITE" id="PS50893"/>
    </source>
</evidence>
<dbReference type="GO" id="GO:0016887">
    <property type="term" value="F:ATP hydrolysis activity"/>
    <property type="evidence" value="ECO:0007669"/>
    <property type="project" value="InterPro"/>
</dbReference>
<feature type="domain" description="ABC transporter" evidence="11">
    <location>
        <begin position="13"/>
        <end position="243"/>
    </location>
</feature>
<evidence type="ECO:0000256" key="6">
    <source>
        <dbReference type="ARBA" id="ARBA00022967"/>
    </source>
</evidence>
<sequence>MLTLSFAGMSNAILVEGLRKRFGSNTALAGVDLAVPEGSVLGLLGPNGAGKTTVVRILTTLLQPDGGRAEVAGVDVLREPGRVRSMIGLTGQYAAVDEYLTGFENLEMVGRLYRLGKRESRTRAEELLERFELTDAAGRPAKTYSGGMRRRLDIAASLIARPRVLFLDEPTTGLDPRSRLGMWEFIADLAGGGTTILLTTQYLEEADRLAERMVVIDRGRVIARGTGDELKAQVGGQRLELTVRRAADLGEAARLLTPLSAGGAHPDEQTRRLSLPVRGGTDSLAEALRLLDGTGVEVLDIGLRRPDLDDVFLTLTGHSADETDDDGAGPADTARVPAETAGSVR</sequence>
<evidence type="ECO:0000256" key="5">
    <source>
        <dbReference type="ARBA" id="ARBA00022840"/>
    </source>
</evidence>
<dbReference type="Proteomes" id="UP000199546">
    <property type="component" value="Unassembled WGS sequence"/>
</dbReference>
<keyword evidence="5 12" id="KW-0067">ATP-binding</keyword>
<dbReference type="InterPro" id="IPR003439">
    <property type="entry name" value="ABC_transporter-like_ATP-bd"/>
</dbReference>
<dbReference type="InterPro" id="IPR017871">
    <property type="entry name" value="ABC_transporter-like_CS"/>
</dbReference>
<evidence type="ECO:0000256" key="9">
    <source>
        <dbReference type="ARBA" id="ARBA00049985"/>
    </source>
</evidence>
<comment type="subcellular location">
    <subcellularLocation>
        <location evidence="1">Cell membrane</location>
        <topology evidence="1">Peripheral membrane protein</topology>
        <orientation evidence="1">Cytoplasmic side</orientation>
    </subcellularLocation>
</comment>
<evidence type="ECO:0000256" key="2">
    <source>
        <dbReference type="ARBA" id="ARBA00022448"/>
    </source>
</evidence>
<dbReference type="InterPro" id="IPR050763">
    <property type="entry name" value="ABC_transporter_ATP-binding"/>
</dbReference>
<keyword evidence="6" id="KW-1278">Translocase</keyword>
<dbReference type="PANTHER" id="PTHR42711">
    <property type="entry name" value="ABC TRANSPORTER ATP-BINDING PROTEIN"/>
    <property type="match status" value="1"/>
</dbReference>
<dbReference type="SMART" id="SM00382">
    <property type="entry name" value="AAA"/>
    <property type="match status" value="1"/>
</dbReference>
<comment type="similarity">
    <text evidence="9">Belongs to the ABC transporter superfamily. Drug exporter-1 (DrugE1) (TC 3.A.1.105) family.</text>
</comment>
<dbReference type="GO" id="GO:0043215">
    <property type="term" value="P:daunorubicin transport"/>
    <property type="evidence" value="ECO:0007669"/>
    <property type="project" value="InterPro"/>
</dbReference>
<organism evidence="12 13">
    <name type="scientific">Geodermatophilus amargosae</name>
    <dbReference type="NCBI Taxonomy" id="1296565"/>
    <lineage>
        <taxon>Bacteria</taxon>
        <taxon>Bacillati</taxon>
        <taxon>Actinomycetota</taxon>
        <taxon>Actinomycetes</taxon>
        <taxon>Geodermatophilales</taxon>
        <taxon>Geodermatophilaceae</taxon>
        <taxon>Geodermatophilus</taxon>
    </lineage>
</organism>
<dbReference type="NCBIfam" id="TIGR01188">
    <property type="entry name" value="drrA"/>
    <property type="match status" value="1"/>
</dbReference>
<dbReference type="Gene3D" id="3.40.50.300">
    <property type="entry name" value="P-loop containing nucleotide triphosphate hydrolases"/>
    <property type="match status" value="1"/>
</dbReference>
<dbReference type="InterPro" id="IPR003593">
    <property type="entry name" value="AAA+_ATPase"/>
</dbReference>
<dbReference type="SUPFAM" id="SSF52540">
    <property type="entry name" value="P-loop containing nucleoside triphosphate hydrolases"/>
    <property type="match status" value="1"/>
</dbReference>
<dbReference type="PANTHER" id="PTHR42711:SF19">
    <property type="entry name" value="DOXORUBICIN RESISTANCE ATP-BINDING PROTEIN DRRA"/>
    <property type="match status" value="1"/>
</dbReference>
<evidence type="ECO:0000256" key="1">
    <source>
        <dbReference type="ARBA" id="ARBA00004413"/>
    </source>
</evidence>
<dbReference type="AlphaFoldDB" id="A0A1I7A2X6"/>
<dbReference type="PROSITE" id="PS50893">
    <property type="entry name" value="ABC_TRANSPORTER_2"/>
    <property type="match status" value="1"/>
</dbReference>
<evidence type="ECO:0000313" key="12">
    <source>
        <dbReference type="EMBL" id="SFT69262.1"/>
    </source>
</evidence>
<dbReference type="GO" id="GO:1900753">
    <property type="term" value="P:doxorubicin transport"/>
    <property type="evidence" value="ECO:0007669"/>
    <property type="project" value="InterPro"/>
</dbReference>
<dbReference type="GO" id="GO:0046677">
    <property type="term" value="P:response to antibiotic"/>
    <property type="evidence" value="ECO:0007669"/>
    <property type="project" value="UniProtKB-KW"/>
</dbReference>
<proteinExistence type="inferred from homology"/>
<evidence type="ECO:0000313" key="13">
    <source>
        <dbReference type="Proteomes" id="UP000199546"/>
    </source>
</evidence>
<reference evidence="13" key="1">
    <citation type="submission" date="2016-10" db="EMBL/GenBank/DDBJ databases">
        <authorList>
            <person name="Varghese N."/>
            <person name="Submissions S."/>
        </authorList>
    </citation>
    <scope>NUCLEOTIDE SEQUENCE [LARGE SCALE GENOMIC DNA]</scope>
    <source>
        <strain evidence="13">DSM 46136</strain>
    </source>
</reference>
<evidence type="ECO:0000256" key="4">
    <source>
        <dbReference type="ARBA" id="ARBA00022741"/>
    </source>
</evidence>
<dbReference type="InterPro" id="IPR005894">
    <property type="entry name" value="DrrA"/>
</dbReference>
<name>A0A1I7A2X6_9ACTN</name>
<feature type="region of interest" description="Disordered" evidence="10">
    <location>
        <begin position="318"/>
        <end position="345"/>
    </location>
</feature>
<keyword evidence="2" id="KW-0813">Transport</keyword>
<dbReference type="Pfam" id="PF00005">
    <property type="entry name" value="ABC_tran"/>
    <property type="match status" value="1"/>
</dbReference>
<dbReference type="PROSITE" id="PS00211">
    <property type="entry name" value="ABC_TRANSPORTER_1"/>
    <property type="match status" value="1"/>
</dbReference>